<evidence type="ECO:0000313" key="2">
    <source>
        <dbReference type="Proteomes" id="UP001500889"/>
    </source>
</evidence>
<reference evidence="1 2" key="1">
    <citation type="submission" date="2024-02" db="EMBL/GenBank/DDBJ databases">
        <title>A chromosome-level genome assembly of Drosophila madeirensis, a fruit fly species endemic to Madeira island.</title>
        <authorList>
            <person name="Tomihara K."/>
            <person name="Llopart A."/>
            <person name="Yamamoto D."/>
        </authorList>
    </citation>
    <scope>NUCLEOTIDE SEQUENCE [LARGE SCALE GENOMIC DNA]</scope>
    <source>
        <strain evidence="1 2">RF1</strain>
    </source>
</reference>
<dbReference type="AlphaFoldDB" id="A0AAU9FST4"/>
<dbReference type="InterPro" id="IPR052301">
    <property type="entry name" value="SCF_F-box/WD-repeat"/>
</dbReference>
<dbReference type="GO" id="GO:0019005">
    <property type="term" value="C:SCF ubiquitin ligase complex"/>
    <property type="evidence" value="ECO:0007669"/>
    <property type="project" value="TreeGrafter"/>
</dbReference>
<dbReference type="PANTHER" id="PTHR14381">
    <property type="entry name" value="DACTYLIN"/>
    <property type="match status" value="1"/>
</dbReference>
<dbReference type="EMBL" id="AP029265">
    <property type="protein sequence ID" value="BFF98697.1"/>
    <property type="molecule type" value="Genomic_DNA"/>
</dbReference>
<dbReference type="Gene3D" id="2.130.10.10">
    <property type="entry name" value="YVTN repeat-like/Quinoprotein amine dehydrogenase"/>
    <property type="match status" value="1"/>
</dbReference>
<dbReference type="GO" id="GO:0031146">
    <property type="term" value="P:SCF-dependent proteasomal ubiquitin-dependent protein catabolic process"/>
    <property type="evidence" value="ECO:0007669"/>
    <property type="project" value="TreeGrafter"/>
</dbReference>
<dbReference type="InterPro" id="IPR015943">
    <property type="entry name" value="WD40/YVTN_repeat-like_dom_sf"/>
</dbReference>
<sequence>MKITDLNIDCLLVIFKYCSESELMCLAKANQHLGRIIDEHIFYPLTRDLLLCGHRNEPCVEKRNKTHLTHQERLQVSRNWLSGTYRERPYYHHAHLFPTKLFLERDALYVTHDSYLRKYRRPATEALPRRFDEEITTATRSDISDFVKKQDTLFAGRICGACFLCDDNGITEQQMHQPNEYLYSVDFVNDVFVTSTDACCKVWQRSQEFGLTHFDLAMKLEHSFKSLKLSVDGEWLYGGLYTDKGRRALRAIHVESGEEVVYNSNTISIYDLKIKDEHVLFTANFDTTFRMFDRRIDRDVAIWEDPFDSSFYCLEYDGLYAVLCGTNRHARVNLYDIRMPKYVQLFFPGRTRQQSCQSPVYSLACDSQYLFVATDHNLRVFDFKANCGVRRDYSRIYDFNR</sequence>
<name>A0AAU9FST4_DROMD</name>
<organism evidence="1 2">
    <name type="scientific">Drosophila madeirensis</name>
    <name type="common">Fruit fly</name>
    <dbReference type="NCBI Taxonomy" id="30013"/>
    <lineage>
        <taxon>Eukaryota</taxon>
        <taxon>Metazoa</taxon>
        <taxon>Ecdysozoa</taxon>
        <taxon>Arthropoda</taxon>
        <taxon>Hexapoda</taxon>
        <taxon>Insecta</taxon>
        <taxon>Pterygota</taxon>
        <taxon>Neoptera</taxon>
        <taxon>Endopterygota</taxon>
        <taxon>Diptera</taxon>
        <taxon>Brachycera</taxon>
        <taxon>Muscomorpha</taxon>
        <taxon>Ephydroidea</taxon>
        <taxon>Drosophilidae</taxon>
        <taxon>Drosophila</taxon>
        <taxon>Sophophora</taxon>
    </lineage>
</organism>
<protein>
    <submittedName>
        <fullName evidence="1">F-box/WD repeat-containing protein 4</fullName>
    </submittedName>
</protein>
<dbReference type="InterPro" id="IPR036322">
    <property type="entry name" value="WD40_repeat_dom_sf"/>
</dbReference>
<keyword evidence="2" id="KW-1185">Reference proteome</keyword>
<dbReference type="SUPFAM" id="SSF50978">
    <property type="entry name" value="WD40 repeat-like"/>
    <property type="match status" value="1"/>
</dbReference>
<accession>A0AAU9FST4</accession>
<dbReference type="Proteomes" id="UP001500889">
    <property type="component" value="Chromosome J"/>
</dbReference>
<dbReference type="PANTHER" id="PTHR14381:SF1">
    <property type="entry name" value="F-BOX_WD REPEAT-CONTAINING PROTEIN 4"/>
    <property type="match status" value="1"/>
</dbReference>
<evidence type="ECO:0000313" key="1">
    <source>
        <dbReference type="EMBL" id="BFF98697.1"/>
    </source>
</evidence>
<proteinExistence type="predicted"/>
<gene>
    <name evidence="1" type="ORF">DMAD_06781</name>
</gene>